<feature type="non-terminal residue" evidence="3">
    <location>
        <position position="1"/>
    </location>
</feature>
<protein>
    <recommendedName>
        <fullName evidence="2">PD-(D/E)XK nuclease-like domain-containing protein</fullName>
    </recommendedName>
</protein>
<proteinExistence type="predicted"/>
<sequence>RSARPAPPPRHTSALYLIKSYLIGISPRQRSQITKLQPARATSHLSSQPVINNPIAHRWIRIKAPSMSAVERILSWRSGLPSPPSPQRKRKRSIAGHRSLADCRSRLPSPPDSSTAPGRTKIMVDGNSVNHDDSNHDIDQNDTEVATPQRAKKTKYADATHGIAIDDADFEPTPKAPQAHPAPPPTDISSAASSSITSIASESAYSINSTGSPSNGKKRRRQPSPRKHSVILATENAIKPVSFGAERPPDALQALVQRIKFLAAGHGIVSPSHKDALLREAETNYQFEWVEDKTFTPPLPTDAIPTRTAPFERDGFGPTPAISAVKRIWSNANDCETFQHFEPQWNCAVHFPILETAFEASRRVSFCNCTAAQIHRDYVRTGMSSRHNKRVDFCIFVRDDTPALELKAMTAPFKSINHTEYPALLTRPLAVSIETKVGGHAWAEAMNQTSIWLVAQWDWVDFLCAKPGHNAVDDTVAGDVAPEDPRQPKPSAAAKAGLVFLPGIIILGHDWYMVAVTRTADGTTRIWNKIPLGSTETIEGIYQVIAILQLLAHWAETEYWPWFRHNVLGIE</sequence>
<dbReference type="InterPro" id="IPR046797">
    <property type="entry name" value="PDDEXK_12"/>
</dbReference>
<dbReference type="STRING" id="1573173.A0A167BFB6"/>
<feature type="compositionally biased region" description="Low complexity" evidence="1">
    <location>
        <begin position="188"/>
        <end position="207"/>
    </location>
</feature>
<dbReference type="Pfam" id="PF20516">
    <property type="entry name" value="PDDEXK_12"/>
    <property type="match status" value="1"/>
</dbReference>
<evidence type="ECO:0000313" key="4">
    <source>
        <dbReference type="Proteomes" id="UP000076584"/>
    </source>
</evidence>
<dbReference type="Proteomes" id="UP000076584">
    <property type="component" value="Unassembled WGS sequence"/>
</dbReference>
<keyword evidence="4" id="KW-1185">Reference proteome</keyword>
<evidence type="ECO:0000313" key="3">
    <source>
        <dbReference type="EMBL" id="KZL81264.1"/>
    </source>
</evidence>
<reference evidence="3 4" key="1">
    <citation type="submission" date="2015-06" db="EMBL/GenBank/DDBJ databases">
        <title>Survival trade-offs in plant roots during colonization by closely related pathogenic and mutualistic fungi.</title>
        <authorList>
            <person name="Hacquard S."/>
            <person name="Kracher B."/>
            <person name="Hiruma K."/>
            <person name="Weinman A."/>
            <person name="Muench P."/>
            <person name="Garrido Oter R."/>
            <person name="Ver Loren van Themaat E."/>
            <person name="Dallerey J.-F."/>
            <person name="Damm U."/>
            <person name="Henrissat B."/>
            <person name="Lespinet O."/>
            <person name="Thon M."/>
            <person name="Kemen E."/>
            <person name="McHardy A.C."/>
            <person name="Schulze-Lefert P."/>
            <person name="O'Connell R.J."/>
        </authorList>
    </citation>
    <scope>NUCLEOTIDE SEQUENCE [LARGE SCALE GENOMIC DNA]</scope>
    <source>
        <strain evidence="3 4">MAFF 238704</strain>
    </source>
</reference>
<feature type="compositionally biased region" description="Basic and acidic residues" evidence="1">
    <location>
        <begin position="130"/>
        <end position="139"/>
    </location>
</feature>
<dbReference type="EMBL" id="LFIW01001674">
    <property type="protein sequence ID" value="KZL81264.1"/>
    <property type="molecule type" value="Genomic_DNA"/>
</dbReference>
<name>A0A167BFB6_COLIC</name>
<feature type="region of interest" description="Disordered" evidence="1">
    <location>
        <begin position="77"/>
        <end position="230"/>
    </location>
</feature>
<evidence type="ECO:0000259" key="2">
    <source>
        <dbReference type="Pfam" id="PF20516"/>
    </source>
</evidence>
<accession>A0A167BFB6</accession>
<dbReference type="AlphaFoldDB" id="A0A167BFB6"/>
<gene>
    <name evidence="3" type="ORF">CI238_12580</name>
</gene>
<organism evidence="3 4">
    <name type="scientific">Colletotrichum incanum</name>
    <name type="common">Soybean anthracnose fungus</name>
    <dbReference type="NCBI Taxonomy" id="1573173"/>
    <lineage>
        <taxon>Eukaryota</taxon>
        <taxon>Fungi</taxon>
        <taxon>Dikarya</taxon>
        <taxon>Ascomycota</taxon>
        <taxon>Pezizomycotina</taxon>
        <taxon>Sordariomycetes</taxon>
        <taxon>Hypocreomycetidae</taxon>
        <taxon>Glomerellales</taxon>
        <taxon>Glomerellaceae</taxon>
        <taxon>Colletotrichum</taxon>
        <taxon>Colletotrichum spaethianum species complex</taxon>
    </lineage>
</organism>
<evidence type="ECO:0000256" key="1">
    <source>
        <dbReference type="SAM" id="MobiDB-lite"/>
    </source>
</evidence>
<feature type="domain" description="PD-(D/E)XK nuclease-like" evidence="2">
    <location>
        <begin position="311"/>
        <end position="560"/>
    </location>
</feature>
<feature type="compositionally biased region" description="Basic residues" evidence="1">
    <location>
        <begin position="216"/>
        <end position="229"/>
    </location>
</feature>
<comment type="caution">
    <text evidence="3">The sequence shown here is derived from an EMBL/GenBank/DDBJ whole genome shotgun (WGS) entry which is preliminary data.</text>
</comment>